<organism evidence="2 3">
    <name type="scientific">Dentipellis fragilis</name>
    <dbReference type="NCBI Taxonomy" id="205917"/>
    <lineage>
        <taxon>Eukaryota</taxon>
        <taxon>Fungi</taxon>
        <taxon>Dikarya</taxon>
        <taxon>Basidiomycota</taxon>
        <taxon>Agaricomycotina</taxon>
        <taxon>Agaricomycetes</taxon>
        <taxon>Russulales</taxon>
        <taxon>Hericiaceae</taxon>
        <taxon>Dentipellis</taxon>
    </lineage>
</organism>
<evidence type="ECO:0000256" key="1">
    <source>
        <dbReference type="SAM" id="Phobius"/>
    </source>
</evidence>
<name>A0A4Y9Z172_9AGAM</name>
<dbReference type="AlphaFoldDB" id="A0A4Y9Z172"/>
<dbReference type="STRING" id="205917.A0A4Y9Z172"/>
<sequence length="273" mass="29510">MRAQTSISIEVPMIDLLGDDARNTVMQTSLADDICVMRVSTSDSTPDVFKGHTALLDENTKRDNRIDEGLNIGWETAQKNAVEKNDGAMAGGDGWPKEVELSGFRSCGVGPIGALHHPCISETVPIAVVLEGRLLSLTRLMAQSEQALPSCVSPDASKVRSQNGRRLVVQVAFLCCLSVLKTVIIGLTCGACQHSGRVLQQSLFISGASLLGNFSCSCTLVGTILHHLEYVPAMCMMIKSLTALCSISTYHRRFIESGISRWIKLTCMLSSHE</sequence>
<keyword evidence="3" id="KW-1185">Reference proteome</keyword>
<proteinExistence type="predicted"/>
<reference evidence="2 3" key="1">
    <citation type="submission" date="2019-02" db="EMBL/GenBank/DDBJ databases">
        <title>Genome sequencing of the rare red list fungi Dentipellis fragilis.</title>
        <authorList>
            <person name="Buettner E."/>
            <person name="Kellner H."/>
        </authorList>
    </citation>
    <scope>NUCLEOTIDE SEQUENCE [LARGE SCALE GENOMIC DNA]</scope>
    <source>
        <strain evidence="2 3">DSM 105465</strain>
    </source>
</reference>
<keyword evidence="1" id="KW-0472">Membrane</keyword>
<gene>
    <name evidence="2" type="ORF">EVG20_g3576</name>
</gene>
<protein>
    <submittedName>
        <fullName evidence="2">Uncharacterized protein</fullName>
    </submittedName>
</protein>
<evidence type="ECO:0000313" key="2">
    <source>
        <dbReference type="EMBL" id="TFY68385.1"/>
    </source>
</evidence>
<comment type="caution">
    <text evidence="2">The sequence shown here is derived from an EMBL/GenBank/DDBJ whole genome shotgun (WGS) entry which is preliminary data.</text>
</comment>
<accession>A0A4Y9Z172</accession>
<keyword evidence="1" id="KW-1133">Transmembrane helix</keyword>
<keyword evidence="1" id="KW-0812">Transmembrane</keyword>
<feature type="transmembrane region" description="Helical" evidence="1">
    <location>
        <begin position="167"/>
        <end position="191"/>
    </location>
</feature>
<evidence type="ECO:0000313" key="3">
    <source>
        <dbReference type="Proteomes" id="UP000298327"/>
    </source>
</evidence>
<feature type="transmembrane region" description="Helical" evidence="1">
    <location>
        <begin position="203"/>
        <end position="225"/>
    </location>
</feature>
<dbReference type="Proteomes" id="UP000298327">
    <property type="component" value="Unassembled WGS sequence"/>
</dbReference>
<dbReference type="EMBL" id="SEOQ01000163">
    <property type="protein sequence ID" value="TFY68385.1"/>
    <property type="molecule type" value="Genomic_DNA"/>
</dbReference>